<dbReference type="AlphaFoldDB" id="A0A378JLU1"/>
<dbReference type="Pfam" id="PF06283">
    <property type="entry name" value="ThuA"/>
    <property type="match status" value="1"/>
</dbReference>
<evidence type="ECO:0000313" key="2">
    <source>
        <dbReference type="EMBL" id="STX51711.1"/>
    </source>
</evidence>
<reference evidence="2 3" key="1">
    <citation type="submission" date="2018-06" db="EMBL/GenBank/DDBJ databases">
        <authorList>
            <consortium name="Pathogen Informatics"/>
            <person name="Doyle S."/>
        </authorList>
    </citation>
    <scope>NUCLEOTIDE SEQUENCE [LARGE SCALE GENOMIC DNA]</scope>
    <source>
        <strain evidence="2 3">NCTC13316</strain>
    </source>
</reference>
<protein>
    <submittedName>
        <fullName evidence="2">Trehalose utilization protein</fullName>
    </submittedName>
</protein>
<accession>A0A378JLU1</accession>
<dbReference type="OrthoDB" id="252909at2"/>
<sequence length="225" mass="25880">MAARLKNKLSVLVWSEGTEPKEIYPMGINGHIASFLAEKADIDSQAISFSDDSFGIKKDTLKQADVLIWFGHKKHQDLPDEIANQIREAVERGMGFIALHSSHFSKPFKKILNTSGQWQSYRDTGEPEHIEILLPHHPIAAGITNFTIPQTEIYEEPFEVPPPDEVIMQGKWNENLISREVLTWQIHQGKIVYIRAGHEDYPIYFMPQMQRLIINSVYWTVSFNH</sequence>
<evidence type="ECO:0000313" key="3">
    <source>
        <dbReference type="Proteomes" id="UP000254794"/>
    </source>
</evidence>
<dbReference type="EMBL" id="UGOD01000001">
    <property type="protein sequence ID" value="STX51711.1"/>
    <property type="molecule type" value="Genomic_DNA"/>
</dbReference>
<dbReference type="InterPro" id="IPR029062">
    <property type="entry name" value="Class_I_gatase-like"/>
</dbReference>
<evidence type="ECO:0000259" key="1">
    <source>
        <dbReference type="Pfam" id="PF06283"/>
    </source>
</evidence>
<dbReference type="RefSeq" id="WP_115331329.1">
    <property type="nucleotide sequence ID" value="NZ_CAAAHP010000002.1"/>
</dbReference>
<dbReference type="InterPro" id="IPR029010">
    <property type="entry name" value="ThuA-like"/>
</dbReference>
<feature type="domain" description="ThuA-like" evidence="1">
    <location>
        <begin position="11"/>
        <end position="220"/>
    </location>
</feature>
<dbReference type="Proteomes" id="UP000254794">
    <property type="component" value="Unassembled WGS sequence"/>
</dbReference>
<proteinExistence type="predicted"/>
<keyword evidence="3" id="KW-1185">Reference proteome</keyword>
<gene>
    <name evidence="2" type="ORF">NCTC13316_01807</name>
</gene>
<dbReference type="Gene3D" id="3.40.50.880">
    <property type="match status" value="1"/>
</dbReference>
<name>A0A378JLU1_9GAMM</name>
<organism evidence="2 3">
    <name type="scientific">Legionella busanensis</name>
    <dbReference type="NCBI Taxonomy" id="190655"/>
    <lineage>
        <taxon>Bacteria</taxon>
        <taxon>Pseudomonadati</taxon>
        <taxon>Pseudomonadota</taxon>
        <taxon>Gammaproteobacteria</taxon>
        <taxon>Legionellales</taxon>
        <taxon>Legionellaceae</taxon>
        <taxon>Legionella</taxon>
    </lineage>
</organism>
<dbReference type="SUPFAM" id="SSF52317">
    <property type="entry name" value="Class I glutamine amidotransferase-like"/>
    <property type="match status" value="1"/>
</dbReference>